<organism evidence="4 5">
    <name type="scientific">Lasiosphaeria miniovina</name>
    <dbReference type="NCBI Taxonomy" id="1954250"/>
    <lineage>
        <taxon>Eukaryota</taxon>
        <taxon>Fungi</taxon>
        <taxon>Dikarya</taxon>
        <taxon>Ascomycota</taxon>
        <taxon>Pezizomycotina</taxon>
        <taxon>Sordariomycetes</taxon>
        <taxon>Sordariomycetidae</taxon>
        <taxon>Sordariales</taxon>
        <taxon>Lasiosphaeriaceae</taxon>
        <taxon>Lasiosphaeria</taxon>
    </lineage>
</organism>
<feature type="compositionally biased region" description="Basic and acidic residues" evidence="2">
    <location>
        <begin position="1"/>
        <end position="12"/>
    </location>
</feature>
<comment type="caution">
    <text evidence="4">The sequence shown here is derived from an EMBL/GenBank/DDBJ whole genome shotgun (WGS) entry which is preliminary data.</text>
</comment>
<dbReference type="PANTHER" id="PTHR10039">
    <property type="entry name" value="AMELOGENIN"/>
    <property type="match status" value="1"/>
</dbReference>
<evidence type="ECO:0000256" key="1">
    <source>
        <dbReference type="ARBA" id="ARBA00022737"/>
    </source>
</evidence>
<dbReference type="Pfam" id="PF24883">
    <property type="entry name" value="NPHP3_N"/>
    <property type="match status" value="1"/>
</dbReference>
<evidence type="ECO:0000313" key="5">
    <source>
        <dbReference type="Proteomes" id="UP001172101"/>
    </source>
</evidence>
<reference evidence="4" key="1">
    <citation type="submission" date="2023-06" db="EMBL/GenBank/DDBJ databases">
        <title>Genome-scale phylogeny and comparative genomics of the fungal order Sordariales.</title>
        <authorList>
            <consortium name="Lawrence Berkeley National Laboratory"/>
            <person name="Hensen N."/>
            <person name="Bonometti L."/>
            <person name="Westerberg I."/>
            <person name="Brannstrom I.O."/>
            <person name="Guillou S."/>
            <person name="Cros-Aarteil S."/>
            <person name="Calhoun S."/>
            <person name="Haridas S."/>
            <person name="Kuo A."/>
            <person name="Mondo S."/>
            <person name="Pangilinan J."/>
            <person name="Riley R."/>
            <person name="LaButti K."/>
            <person name="Andreopoulos B."/>
            <person name="Lipzen A."/>
            <person name="Chen C."/>
            <person name="Yanf M."/>
            <person name="Daum C."/>
            <person name="Ng V."/>
            <person name="Clum A."/>
            <person name="Steindorff A."/>
            <person name="Ohm R."/>
            <person name="Martin F."/>
            <person name="Silar P."/>
            <person name="Natvig D."/>
            <person name="Lalanne C."/>
            <person name="Gautier V."/>
            <person name="Ament-velasquez S.L."/>
            <person name="Kruys A."/>
            <person name="Hutchinson M.I."/>
            <person name="Powell A.J."/>
            <person name="Barry K."/>
            <person name="Miller A.N."/>
            <person name="Grigoriev I.V."/>
            <person name="Debuchy R."/>
            <person name="Gladieux P."/>
            <person name="Thoren M.H."/>
            <person name="Johannesson H."/>
        </authorList>
    </citation>
    <scope>NUCLEOTIDE SEQUENCE</scope>
    <source>
        <strain evidence="4">SMH2392-1A</strain>
    </source>
</reference>
<feature type="region of interest" description="Disordered" evidence="2">
    <location>
        <begin position="1"/>
        <end position="23"/>
    </location>
</feature>
<dbReference type="RefSeq" id="XP_060289804.1">
    <property type="nucleotide sequence ID" value="XM_060442953.1"/>
</dbReference>
<protein>
    <recommendedName>
        <fullName evidence="3">Nephrocystin 3-like N-terminal domain-containing protein</fullName>
    </recommendedName>
</protein>
<dbReference type="InterPro" id="IPR056884">
    <property type="entry name" value="NPHP3-like_N"/>
</dbReference>
<keyword evidence="1" id="KW-0677">Repeat</keyword>
<dbReference type="PANTHER" id="PTHR10039:SF16">
    <property type="entry name" value="GPI INOSITOL-DEACYLASE"/>
    <property type="match status" value="1"/>
</dbReference>
<gene>
    <name evidence="4" type="ORF">B0T26DRAFT_729366</name>
</gene>
<proteinExistence type="predicted"/>
<dbReference type="GeneID" id="85326223"/>
<evidence type="ECO:0000313" key="4">
    <source>
        <dbReference type="EMBL" id="KAK0702945.1"/>
    </source>
</evidence>
<evidence type="ECO:0000259" key="3">
    <source>
        <dbReference type="Pfam" id="PF24883"/>
    </source>
</evidence>
<feature type="domain" description="Nephrocystin 3-like N-terminal" evidence="3">
    <location>
        <begin position="93"/>
        <end position="178"/>
    </location>
</feature>
<dbReference type="EMBL" id="JAUIRO010000008">
    <property type="protein sequence ID" value="KAK0702945.1"/>
    <property type="molecule type" value="Genomic_DNA"/>
</dbReference>
<sequence>MDAKSNKRRVTEESLAENRPSKRPIIAADTTPSFFDRYGLQNSGSGDIKVTGNVTIGARTEKLNDCLRDLFVTNLLEDKNALKRKKGDRALRTCEWILRTEELTAWLGSGQTAGQESETTHVLWLHGNPETGKSTMAIYLTEELSTAFSKTNRKMLAYFFCDSGFATRKEATLVIRGLQPPESPEPT</sequence>
<dbReference type="AlphaFoldDB" id="A0AA39ZSU6"/>
<name>A0AA39ZSU6_9PEZI</name>
<keyword evidence="5" id="KW-1185">Reference proteome</keyword>
<evidence type="ECO:0000256" key="2">
    <source>
        <dbReference type="SAM" id="MobiDB-lite"/>
    </source>
</evidence>
<accession>A0AA39ZSU6</accession>
<dbReference type="Proteomes" id="UP001172101">
    <property type="component" value="Unassembled WGS sequence"/>
</dbReference>